<feature type="non-terminal residue" evidence="3">
    <location>
        <position position="522"/>
    </location>
</feature>
<comment type="caution">
    <text evidence="3">The sequence shown here is derived from an EMBL/GenBank/DDBJ whole genome shotgun (WGS) entry which is preliminary data.</text>
</comment>
<feature type="domain" description="DUF4460" evidence="1">
    <location>
        <begin position="54"/>
        <end position="155"/>
    </location>
</feature>
<evidence type="ECO:0000313" key="3">
    <source>
        <dbReference type="EMBL" id="KAG5332425.1"/>
    </source>
</evidence>
<dbReference type="OrthoDB" id="4238at2759"/>
<dbReference type="Pfam" id="PF14688">
    <property type="entry name" value="DUF4461"/>
    <property type="match status" value="1"/>
</dbReference>
<feature type="non-terminal residue" evidence="3">
    <location>
        <position position="1"/>
    </location>
</feature>
<proteinExistence type="predicted"/>
<dbReference type="GO" id="GO:0005739">
    <property type="term" value="C:mitochondrion"/>
    <property type="evidence" value="ECO:0007669"/>
    <property type="project" value="TreeGrafter"/>
</dbReference>
<dbReference type="AlphaFoldDB" id="A0A836FUY3"/>
<feature type="domain" description="DUF4461" evidence="2">
    <location>
        <begin position="213"/>
        <end position="520"/>
    </location>
</feature>
<protein>
    <submittedName>
        <fullName evidence="3">TCAIM protein</fullName>
    </submittedName>
</protein>
<accession>A0A836FUY3</accession>
<dbReference type="InterPro" id="IPR027986">
    <property type="entry name" value="TCAIM"/>
</dbReference>
<dbReference type="PANTHER" id="PTHR31596:SF1">
    <property type="entry name" value="T-CELL ACTIVATION INHIBITOR, MITOCHONDRIAL"/>
    <property type="match status" value="1"/>
</dbReference>
<dbReference type="InterPro" id="IPR027989">
    <property type="entry name" value="DUF4461"/>
</dbReference>
<keyword evidence="4" id="KW-1185">Reference proteome</keyword>
<reference evidence="3 4" key="1">
    <citation type="submission" date="2020-02" db="EMBL/GenBank/DDBJ databases">
        <title>Relaxed selection underlies rapid genomic changes in the transitions from sociality to social parasitism in ants.</title>
        <authorList>
            <person name="Bi X."/>
        </authorList>
    </citation>
    <scope>NUCLEOTIDE SEQUENCE [LARGE SCALE GENOMIC DNA]</scope>
    <source>
        <strain evidence="3">BGI-DK2014b</strain>
        <tissue evidence="3">Whole body</tissue>
    </source>
</reference>
<dbReference type="Proteomes" id="UP000670152">
    <property type="component" value="Unassembled WGS sequence"/>
</dbReference>
<evidence type="ECO:0000259" key="2">
    <source>
        <dbReference type="Pfam" id="PF14688"/>
    </source>
</evidence>
<evidence type="ECO:0000259" key="1">
    <source>
        <dbReference type="Pfam" id="PF14687"/>
    </source>
</evidence>
<dbReference type="InterPro" id="IPR028031">
    <property type="entry name" value="DUF4460"/>
</dbReference>
<dbReference type="Pfam" id="PF14687">
    <property type="entry name" value="DUF4460"/>
    <property type="match status" value="1"/>
</dbReference>
<name>A0A836FUY3_9HYME</name>
<organism evidence="3 4">
    <name type="scientific">Acromyrmex heyeri</name>
    <dbReference type="NCBI Taxonomy" id="230685"/>
    <lineage>
        <taxon>Eukaryota</taxon>
        <taxon>Metazoa</taxon>
        <taxon>Ecdysozoa</taxon>
        <taxon>Arthropoda</taxon>
        <taxon>Hexapoda</taxon>
        <taxon>Insecta</taxon>
        <taxon>Pterygota</taxon>
        <taxon>Neoptera</taxon>
        <taxon>Endopterygota</taxon>
        <taxon>Hymenoptera</taxon>
        <taxon>Apocrita</taxon>
        <taxon>Aculeata</taxon>
        <taxon>Formicoidea</taxon>
        <taxon>Formicidae</taxon>
        <taxon>Myrmicinae</taxon>
        <taxon>Acromyrmex</taxon>
    </lineage>
</organism>
<gene>
    <name evidence="3" type="primary">Tcaim</name>
    <name evidence="3" type="ORF">G6Z77_0009856</name>
</gene>
<sequence>FPTQECNPFESPPELTIEGVAQRALFIYIIIVDRRQPTRELTALSDSFCRRDAMRALSTGEVSTALRPFYFTVHPDLFGQYPTQRTVNENSLKQLSSILETLQQKQPIRPTILPFYLRSKDEKDVKAGKFTLVKIQLKEKDLRQAILSILKTCDLPTTFVDKIEEQKPSVTKHKSRFWQRAYSGERIDFSELEEDPIYASIIMKRKINAEPDTLKAYLDKHINEVHVKLEACRPVRDEVEKLEKVLCSVLGLKDIIWDCGWNITHYRGCLLAFQALAEHHPESMEVLKNRTLVFANDTGISLEGNVMLNSGEVRHNWLDLIKNVKKHDAVLLKLPAFEKAVSQVLLDIKVGRRKFMPKVMVGQYEQQLRQLTTMLSDYRSKRKYPSSWPASLSAYEIVIEAEAGPLMLSPTGQFIVPSSCPSFLLVNFITENLEEATKRLYHYNNIKHVERELHHETIRELGLAALNKDDSITPDLMIQCCKQLLLHKKDLAPSLEGVMLWVTHYYSVMSDGVFCVPWDWRF</sequence>
<dbReference type="EMBL" id="JAANIB010005359">
    <property type="protein sequence ID" value="KAG5332425.1"/>
    <property type="molecule type" value="Genomic_DNA"/>
</dbReference>
<evidence type="ECO:0000313" key="4">
    <source>
        <dbReference type="Proteomes" id="UP000670152"/>
    </source>
</evidence>
<dbReference type="PANTHER" id="PTHR31596">
    <property type="entry name" value="T-CELL ACTIVATION INHIBITOR, MITOCHONDRIAL"/>
    <property type="match status" value="1"/>
</dbReference>